<dbReference type="Proteomes" id="UP000014680">
    <property type="component" value="Unassembled WGS sequence"/>
</dbReference>
<evidence type="ECO:0000259" key="1">
    <source>
        <dbReference type="Pfam" id="PF07534"/>
    </source>
</evidence>
<dbReference type="OrthoDB" id="29038at2759"/>
<dbReference type="AlphaFoldDB" id="L7FPV6"/>
<feature type="domain" description="TLDc" evidence="1">
    <location>
        <begin position="146"/>
        <end position="248"/>
    </location>
</feature>
<dbReference type="InterPro" id="IPR006571">
    <property type="entry name" value="TLDc_dom"/>
</dbReference>
<dbReference type="GeneID" id="14891224"/>
<organism evidence="2 3">
    <name type="scientific">Entamoeba invadens IP1</name>
    <dbReference type="NCBI Taxonomy" id="370355"/>
    <lineage>
        <taxon>Eukaryota</taxon>
        <taxon>Amoebozoa</taxon>
        <taxon>Evosea</taxon>
        <taxon>Archamoebae</taxon>
        <taxon>Mastigamoebida</taxon>
        <taxon>Entamoebidae</taxon>
        <taxon>Entamoeba</taxon>
    </lineage>
</organism>
<dbReference type="EMBL" id="KB206391">
    <property type="protein sequence ID" value="ELP92225.1"/>
    <property type="molecule type" value="Genomic_DNA"/>
</dbReference>
<dbReference type="KEGG" id="eiv:EIN_117990"/>
<proteinExistence type="predicted"/>
<accession>L7FPV6</accession>
<dbReference type="VEuPathDB" id="AmoebaDB:EIN_117990"/>
<protein>
    <recommendedName>
        <fullName evidence="1">TLDc domain-containing protein</fullName>
    </recommendedName>
</protein>
<reference evidence="2 3" key="1">
    <citation type="submission" date="2012-10" db="EMBL/GenBank/DDBJ databases">
        <authorList>
            <person name="Zafar N."/>
            <person name="Inman J."/>
            <person name="Hall N."/>
            <person name="Lorenzi H."/>
            <person name="Caler E."/>
        </authorList>
    </citation>
    <scope>NUCLEOTIDE SEQUENCE [LARGE SCALE GENOMIC DNA]</scope>
    <source>
        <strain evidence="2 3">IP1</strain>
    </source>
</reference>
<name>L7FPV6_ENTIV</name>
<keyword evidence="3" id="KW-1185">Reference proteome</keyword>
<dbReference type="RefSeq" id="XP_004258996.1">
    <property type="nucleotide sequence ID" value="XM_004258948.1"/>
</dbReference>
<evidence type="ECO:0000313" key="2">
    <source>
        <dbReference type="EMBL" id="ELP92225.1"/>
    </source>
</evidence>
<evidence type="ECO:0000313" key="3">
    <source>
        <dbReference type="Proteomes" id="UP000014680"/>
    </source>
</evidence>
<sequence length="303" mass="35367">MFFKIRKSIFKSKYSHFQFLEIAIEMGNTNGRRQCEELEREALGLSENDESDSSLSIDREPKTPTFWRKKRSNSTTLFNSKCSKKRKNSLDCRITNSDFFSQTKGVLIPSPTSSCSLEESPKNKHSESPIRIDKELDNSFNFLEQIGNWTNSKTFSLIYYNRQEEFSSRELNNKICGKSNLCFLITTESNKVFGCYCADIVPLPQYINTKLTNQKTFFLFSLSHIYSTRLFPKTQNSIIIHPNNEKSFVFSVFSAFWILQDQTIHFHKHLKLHYSIPDEIFSPFSSFNFKLKIKSFVVLQCEV</sequence>
<dbReference type="Pfam" id="PF07534">
    <property type="entry name" value="TLD"/>
    <property type="match status" value="1"/>
</dbReference>
<gene>
    <name evidence="2" type="ORF">EIN_117990</name>
</gene>